<keyword evidence="3" id="KW-1185">Reference proteome</keyword>
<protein>
    <recommendedName>
        <fullName evidence="1">Putative DNA-binding domain-containing protein</fullName>
    </recommendedName>
</protein>
<feature type="domain" description="Putative DNA-binding" evidence="1">
    <location>
        <begin position="6"/>
        <end position="96"/>
    </location>
</feature>
<comment type="caution">
    <text evidence="2">The sequence shown here is derived from an EMBL/GenBank/DDBJ whole genome shotgun (WGS) entry which is preliminary data.</text>
</comment>
<dbReference type="RefSeq" id="WP_104738426.1">
    <property type="nucleotide sequence ID" value="NZ_BMHR01000005.1"/>
</dbReference>
<dbReference type="InterPro" id="IPR044922">
    <property type="entry name" value="DUF2063_N_sf"/>
</dbReference>
<accession>A0A2P4EVA0</accession>
<dbReference type="AlphaFoldDB" id="A0A2P4EVA0"/>
<sequence length="247" mass="27467">MNTLHQQRFIRALTAPESAIPTDLFSGDAAETAQRFEIYRNNVRSARTAALRQIYPVLERLLGSNYFTAVAAVFVASRPPSNPALHHYGEGFGEYLLKFPALQHMPWLGDVAQLEAARVRAFHAANRAPVQLAETNDTLAAQLEQCLVWHPSVTLLAAESPVFQIWHSQMTDQPMPTADNWRAETVLIWRQQFELRTEPVSALCANLLNRFGTGCTLAEAMITSQHDNAAVMQELGGLLARGCLCIR</sequence>
<dbReference type="Gene3D" id="1.10.150.690">
    <property type="entry name" value="DUF2063"/>
    <property type="match status" value="1"/>
</dbReference>
<proteinExistence type="predicted"/>
<evidence type="ECO:0000313" key="3">
    <source>
        <dbReference type="Proteomes" id="UP000243451"/>
    </source>
</evidence>
<dbReference type="Proteomes" id="UP000243451">
    <property type="component" value="Unassembled WGS sequence"/>
</dbReference>
<dbReference type="OrthoDB" id="4146344at2"/>
<evidence type="ECO:0000313" key="2">
    <source>
        <dbReference type="EMBL" id="POB03487.1"/>
    </source>
</evidence>
<gene>
    <name evidence="2" type="ORF">C1949_10465</name>
</gene>
<dbReference type="EMBL" id="PPSK01000008">
    <property type="protein sequence ID" value="POB03487.1"/>
    <property type="molecule type" value="Genomic_DNA"/>
</dbReference>
<reference evidence="2 3" key="1">
    <citation type="submission" date="2018-01" db="EMBL/GenBank/DDBJ databases">
        <title>Draft genome of the type strain Pseudomonas oceani DSM 100277 isolated from the deep water in Okinawa trough, northwestern Pacific Ocean.</title>
        <authorList>
            <person name="Gomila M."/>
            <person name="Mulet M."/>
            <person name="Garcia-Valdes E."/>
            <person name="Lalucat J."/>
        </authorList>
    </citation>
    <scope>NUCLEOTIDE SEQUENCE [LARGE SCALE GENOMIC DNA]</scope>
    <source>
        <strain evidence="2 3">DSM 100277</strain>
    </source>
</reference>
<dbReference type="Pfam" id="PF09836">
    <property type="entry name" value="DUF2063"/>
    <property type="match status" value="1"/>
</dbReference>
<dbReference type="InterPro" id="IPR018640">
    <property type="entry name" value="DUF2063"/>
</dbReference>
<organism evidence="2 3">
    <name type="scientific">Halopseudomonas oceani</name>
    <dbReference type="NCBI Taxonomy" id="1708783"/>
    <lineage>
        <taxon>Bacteria</taxon>
        <taxon>Pseudomonadati</taxon>
        <taxon>Pseudomonadota</taxon>
        <taxon>Gammaproteobacteria</taxon>
        <taxon>Pseudomonadales</taxon>
        <taxon>Pseudomonadaceae</taxon>
        <taxon>Halopseudomonas</taxon>
    </lineage>
</organism>
<evidence type="ECO:0000259" key="1">
    <source>
        <dbReference type="Pfam" id="PF09836"/>
    </source>
</evidence>
<name>A0A2P4EVA0_9GAMM</name>